<keyword evidence="3" id="KW-0479">Metal-binding</keyword>
<dbReference type="EMBL" id="BTGU01000254">
    <property type="protein sequence ID" value="GMN65686.1"/>
    <property type="molecule type" value="Genomic_DNA"/>
</dbReference>
<keyword evidence="1" id="KW-0489">Methyltransferase</keyword>
<dbReference type="SUPFAM" id="SSF53335">
    <property type="entry name" value="S-adenosyl-L-methionine-dependent methyltransferases"/>
    <property type="match status" value="1"/>
</dbReference>
<dbReference type="Gene3D" id="3.40.50.150">
    <property type="entry name" value="Vaccinia Virus protein VP39"/>
    <property type="match status" value="1"/>
</dbReference>
<comment type="caution">
    <text evidence="5">The sequence shown here is derived from an EMBL/GenBank/DDBJ whole genome shotgun (WGS) entry which is preliminary data.</text>
</comment>
<name>A0AA88E4A7_FICCA</name>
<dbReference type="Gene3D" id="1.10.1200.270">
    <property type="entry name" value="Methyltransferase, alpha-helical capping domain"/>
    <property type="match status" value="1"/>
</dbReference>
<dbReference type="PANTHER" id="PTHR31009">
    <property type="entry name" value="S-ADENOSYL-L-METHIONINE:CARBOXYL METHYLTRANSFERASE FAMILY PROTEIN"/>
    <property type="match status" value="1"/>
</dbReference>
<gene>
    <name evidence="5" type="ORF">TIFTF001_034754</name>
</gene>
<dbReference type="Proteomes" id="UP001187192">
    <property type="component" value="Unassembled WGS sequence"/>
</dbReference>
<sequence>MEKSEAIAYTTTGGSGLYSYSKNSNIQASNDFNQLFTTLPPERQYFASGVPGSFYGRLFPSASLHFVHASYSLQMLSTVPKEVTDRKSPDWNKGRIHYSNSTNEVVKAYEAQYAKDMENFLKARAEEIVQGGLLAFIVPGRPNGVSHSEASVNKTMELLGSCLVDMVNKGKISSENVDSFNWPLYLASPQEVEAVIKRNGCFSIETIEHLPQQMPRSKEFASTVRAGMEGTIKKQFGEEILDEFFDLLYNKFEENSSFIFESRNAISLFVLLKRIVTE</sequence>
<keyword evidence="4" id="KW-0460">Magnesium</keyword>
<dbReference type="AlphaFoldDB" id="A0AA88E4A7"/>
<proteinExistence type="predicted"/>
<accession>A0AA88E4A7</accession>
<dbReference type="GO" id="GO:0008168">
    <property type="term" value="F:methyltransferase activity"/>
    <property type="evidence" value="ECO:0007669"/>
    <property type="project" value="UniProtKB-KW"/>
</dbReference>
<dbReference type="InterPro" id="IPR042086">
    <property type="entry name" value="MeTrfase_capping"/>
</dbReference>
<evidence type="ECO:0000313" key="5">
    <source>
        <dbReference type="EMBL" id="GMN65686.1"/>
    </source>
</evidence>
<dbReference type="GO" id="GO:0046872">
    <property type="term" value="F:metal ion binding"/>
    <property type="evidence" value="ECO:0007669"/>
    <property type="project" value="UniProtKB-KW"/>
</dbReference>
<dbReference type="Pfam" id="PF03492">
    <property type="entry name" value="Methyltransf_7"/>
    <property type="match status" value="1"/>
</dbReference>
<protein>
    <recommendedName>
        <fullName evidence="7">SAM dependent carboxyl methyltransferase</fullName>
    </recommendedName>
</protein>
<evidence type="ECO:0000313" key="6">
    <source>
        <dbReference type="Proteomes" id="UP001187192"/>
    </source>
</evidence>
<evidence type="ECO:0008006" key="7">
    <source>
        <dbReference type="Google" id="ProtNLM"/>
    </source>
</evidence>
<evidence type="ECO:0000256" key="1">
    <source>
        <dbReference type="ARBA" id="ARBA00022603"/>
    </source>
</evidence>
<keyword evidence="6" id="KW-1185">Reference proteome</keyword>
<organism evidence="5 6">
    <name type="scientific">Ficus carica</name>
    <name type="common">Common fig</name>
    <dbReference type="NCBI Taxonomy" id="3494"/>
    <lineage>
        <taxon>Eukaryota</taxon>
        <taxon>Viridiplantae</taxon>
        <taxon>Streptophyta</taxon>
        <taxon>Embryophyta</taxon>
        <taxon>Tracheophyta</taxon>
        <taxon>Spermatophyta</taxon>
        <taxon>Magnoliopsida</taxon>
        <taxon>eudicotyledons</taxon>
        <taxon>Gunneridae</taxon>
        <taxon>Pentapetalae</taxon>
        <taxon>rosids</taxon>
        <taxon>fabids</taxon>
        <taxon>Rosales</taxon>
        <taxon>Moraceae</taxon>
        <taxon>Ficeae</taxon>
        <taxon>Ficus</taxon>
    </lineage>
</organism>
<reference evidence="5" key="1">
    <citation type="submission" date="2023-07" db="EMBL/GenBank/DDBJ databases">
        <title>draft genome sequence of fig (Ficus carica).</title>
        <authorList>
            <person name="Takahashi T."/>
            <person name="Nishimura K."/>
        </authorList>
    </citation>
    <scope>NUCLEOTIDE SEQUENCE</scope>
</reference>
<dbReference type="GO" id="GO:0032259">
    <property type="term" value="P:methylation"/>
    <property type="evidence" value="ECO:0007669"/>
    <property type="project" value="UniProtKB-KW"/>
</dbReference>
<dbReference type="InterPro" id="IPR029063">
    <property type="entry name" value="SAM-dependent_MTases_sf"/>
</dbReference>
<dbReference type="InterPro" id="IPR005299">
    <property type="entry name" value="MeTrfase_7"/>
</dbReference>
<evidence type="ECO:0000256" key="3">
    <source>
        <dbReference type="ARBA" id="ARBA00022723"/>
    </source>
</evidence>
<keyword evidence="2" id="KW-0808">Transferase</keyword>
<evidence type="ECO:0000256" key="2">
    <source>
        <dbReference type="ARBA" id="ARBA00022679"/>
    </source>
</evidence>
<evidence type="ECO:0000256" key="4">
    <source>
        <dbReference type="ARBA" id="ARBA00022842"/>
    </source>
</evidence>